<evidence type="ECO:0000313" key="1">
    <source>
        <dbReference type="EMBL" id="NJC21086.1"/>
    </source>
</evidence>
<reference evidence="1 2" key="1">
    <citation type="submission" date="2020-03" db="EMBL/GenBank/DDBJ databases">
        <title>Sequencing the genomes of 1000 actinobacteria strains.</title>
        <authorList>
            <person name="Klenk H.-P."/>
        </authorList>
    </citation>
    <scope>NUCLEOTIDE SEQUENCE [LARGE SCALE GENOMIC DNA]</scope>
    <source>
        <strain evidence="1 2">DSM 16403</strain>
    </source>
</reference>
<dbReference type="GO" id="GO:0003677">
    <property type="term" value="F:DNA binding"/>
    <property type="evidence" value="ECO:0007669"/>
    <property type="project" value="UniProtKB-KW"/>
</dbReference>
<keyword evidence="2" id="KW-1185">Reference proteome</keyword>
<dbReference type="EMBL" id="JAATJL010000001">
    <property type="protein sequence ID" value="NJC21086.1"/>
    <property type="molecule type" value="Genomic_DNA"/>
</dbReference>
<dbReference type="Pfam" id="PF04237">
    <property type="entry name" value="YjbR"/>
    <property type="match status" value="1"/>
</dbReference>
<dbReference type="Gene3D" id="3.90.1150.30">
    <property type="match status" value="1"/>
</dbReference>
<comment type="caution">
    <text evidence="1">The sequence shown here is derived from an EMBL/GenBank/DDBJ whole genome shotgun (WGS) entry which is preliminary data.</text>
</comment>
<evidence type="ECO:0000313" key="2">
    <source>
        <dbReference type="Proteomes" id="UP000547458"/>
    </source>
</evidence>
<dbReference type="SUPFAM" id="SSF142906">
    <property type="entry name" value="YjbR-like"/>
    <property type="match status" value="1"/>
</dbReference>
<sequence length="146" mass="15619">MMSLLGGTLVVVDAAQLRDTCLSMPGAFEDFPFGPEASVFKVRAPGGAAKMFALSDLDSSSLSISLKCEPALAEQLRAAHPEITGAYHMNKTHWNGVDCTGNLPDGMLRDMIEDSYDLVVDSLPKKDRESLGWTRLARSGEAGSNA</sequence>
<keyword evidence="1" id="KW-0238">DNA-binding</keyword>
<proteinExistence type="predicted"/>
<name>A0A846RPQ0_9MICC</name>
<accession>A0A846RPQ0</accession>
<dbReference type="InterPro" id="IPR007351">
    <property type="entry name" value="YjbR"/>
</dbReference>
<organism evidence="1 2">
    <name type="scientific">Arthrobacter pigmenti</name>
    <dbReference type="NCBI Taxonomy" id="271432"/>
    <lineage>
        <taxon>Bacteria</taxon>
        <taxon>Bacillati</taxon>
        <taxon>Actinomycetota</taxon>
        <taxon>Actinomycetes</taxon>
        <taxon>Micrococcales</taxon>
        <taxon>Micrococcaceae</taxon>
        <taxon>Arthrobacter</taxon>
    </lineage>
</organism>
<dbReference type="Proteomes" id="UP000547458">
    <property type="component" value="Unassembled WGS sequence"/>
</dbReference>
<dbReference type="AlphaFoldDB" id="A0A846RPQ0"/>
<gene>
    <name evidence="1" type="ORF">BJ994_000162</name>
</gene>
<dbReference type="InterPro" id="IPR058532">
    <property type="entry name" value="YjbR/MT2646/Rv2570-like"/>
</dbReference>
<dbReference type="InterPro" id="IPR038056">
    <property type="entry name" value="YjbR-like_sf"/>
</dbReference>
<dbReference type="PANTHER" id="PTHR35145">
    <property type="entry name" value="CYTOPLASMIC PROTEIN-RELATED"/>
    <property type="match status" value="1"/>
</dbReference>
<dbReference type="PANTHER" id="PTHR35145:SF1">
    <property type="entry name" value="CYTOPLASMIC PROTEIN"/>
    <property type="match status" value="1"/>
</dbReference>
<protein>
    <submittedName>
        <fullName evidence="1">Putative DNA-binding protein (MmcQ/YjbR family)</fullName>
    </submittedName>
</protein>